<feature type="repeat" description="PPR" evidence="2">
    <location>
        <begin position="371"/>
        <end position="401"/>
    </location>
</feature>
<dbReference type="Pfam" id="PF13041">
    <property type="entry name" value="PPR_2"/>
    <property type="match status" value="2"/>
</dbReference>
<dbReference type="Proteomes" id="UP001157418">
    <property type="component" value="Unassembled WGS sequence"/>
</dbReference>
<evidence type="ECO:0000313" key="3">
    <source>
        <dbReference type="EMBL" id="CAH1450969.1"/>
    </source>
</evidence>
<reference evidence="3 4" key="1">
    <citation type="submission" date="2022-01" db="EMBL/GenBank/DDBJ databases">
        <authorList>
            <person name="Xiong W."/>
            <person name="Schranz E."/>
        </authorList>
    </citation>
    <scope>NUCLEOTIDE SEQUENCE [LARGE SCALE GENOMIC DNA]</scope>
</reference>
<dbReference type="Gene3D" id="1.25.40.10">
    <property type="entry name" value="Tetratricopeptide repeat domain"/>
    <property type="match status" value="3"/>
</dbReference>
<name>A0AAU9PLL5_9ASTR</name>
<dbReference type="InterPro" id="IPR002885">
    <property type="entry name" value="PPR_rpt"/>
</dbReference>
<dbReference type="InterPro" id="IPR046960">
    <property type="entry name" value="PPR_At4g14850-like_plant"/>
</dbReference>
<evidence type="ECO:0008006" key="5">
    <source>
        <dbReference type="Google" id="ProtNLM"/>
    </source>
</evidence>
<dbReference type="FunFam" id="1.25.40.10:FF:000184">
    <property type="entry name" value="Pentatricopeptide repeat-containing protein, chloroplastic"/>
    <property type="match status" value="1"/>
</dbReference>
<feature type="repeat" description="PPR" evidence="2">
    <location>
        <begin position="102"/>
        <end position="136"/>
    </location>
</feature>
<comment type="caution">
    <text evidence="3">The sequence shown here is derived from an EMBL/GenBank/DDBJ whole genome shotgun (WGS) entry which is preliminary data.</text>
</comment>
<dbReference type="NCBIfam" id="TIGR00756">
    <property type="entry name" value="PPR"/>
    <property type="match status" value="3"/>
</dbReference>
<proteinExistence type="predicted"/>
<feature type="repeat" description="PPR" evidence="2">
    <location>
        <begin position="67"/>
        <end position="101"/>
    </location>
</feature>
<evidence type="ECO:0000256" key="1">
    <source>
        <dbReference type="ARBA" id="ARBA00022737"/>
    </source>
</evidence>
<evidence type="ECO:0000313" key="4">
    <source>
        <dbReference type="Proteomes" id="UP001157418"/>
    </source>
</evidence>
<dbReference type="PROSITE" id="PS51375">
    <property type="entry name" value="PPR"/>
    <property type="match status" value="5"/>
</dbReference>
<dbReference type="PANTHER" id="PTHR47926">
    <property type="entry name" value="PENTATRICOPEPTIDE REPEAT-CONTAINING PROTEIN"/>
    <property type="match status" value="1"/>
</dbReference>
<keyword evidence="4" id="KW-1185">Reference proteome</keyword>
<dbReference type="InterPro" id="IPR011990">
    <property type="entry name" value="TPR-like_helical_dom_sf"/>
</dbReference>
<accession>A0AAU9PLL5</accession>
<feature type="repeat" description="PPR" evidence="2">
    <location>
        <begin position="199"/>
        <end position="233"/>
    </location>
</feature>
<dbReference type="EMBL" id="CAKMRJ010005634">
    <property type="protein sequence ID" value="CAH1450969.1"/>
    <property type="molecule type" value="Genomic_DNA"/>
</dbReference>
<evidence type="ECO:0000256" key="2">
    <source>
        <dbReference type="PROSITE-ProRule" id="PRU00708"/>
    </source>
</evidence>
<protein>
    <recommendedName>
        <fullName evidence="5">Pentacotripeptide-repeat region of PRORP domain-containing protein</fullName>
    </recommendedName>
</protein>
<dbReference type="GO" id="GO:0003723">
    <property type="term" value="F:RNA binding"/>
    <property type="evidence" value="ECO:0007669"/>
    <property type="project" value="InterPro"/>
</dbReference>
<dbReference type="PANTHER" id="PTHR47926:SF529">
    <property type="entry name" value="TETRATRICOPEPTIDE-LIKE HELICAL DOMAIN SUPERFAMILY"/>
    <property type="match status" value="1"/>
</dbReference>
<dbReference type="AlphaFoldDB" id="A0AAU9PLL5"/>
<gene>
    <name evidence="3" type="ORF">LVIROSA_LOCUS36357</name>
</gene>
<sequence length="511" mass="57516">MTTCVTVPVRLLQMCNNVKETRQLHTQFVVSGLIKRKINTTRLIESYSACGEINEALSLFEKIRFPDVYAYNMIIRCLMLVNRQHESLLLYNKLLEETLTPDNHTYTYVLKACSQLKALSEGKQLHARIIKDGIKPDTYIHSSMIKMYANSGDTGSSERVLSQFPDENVSANNSMITSYMNLGEIQFARQLFDKMSTRDSATWSVMITGYTRNGMHENALAVFQEMVACKIPMNESSLVSALSACGRSGALDQGRWIHGYINRTWGEISVNLGTSIVDMYAGCGCIDFAYEVFKNMSSKDVVAYGVIISGFAKHGLAHKCFQLFDEMVDNGIQPNGVIFVAILTACSHGGFVELGQSYFNQMTSLYDIRPSVHHYGCMVDLLGRAGRLDEAEEVIATMVEEPNVVIWGALLAACRIHKDFKCGELAFKQIVALEPWSGERYKLASHVFADTEEEQEQKQERVHKLRKQLLDRNLETRRGSSLIEVEGQVHEFVASDIDHGMYQDIYGLFQG</sequence>
<feature type="repeat" description="PPR" evidence="2">
    <location>
        <begin position="300"/>
        <end position="334"/>
    </location>
</feature>
<dbReference type="Pfam" id="PF01535">
    <property type="entry name" value="PPR"/>
    <property type="match status" value="4"/>
</dbReference>
<keyword evidence="1" id="KW-0677">Repeat</keyword>
<organism evidence="3 4">
    <name type="scientific">Lactuca virosa</name>
    <dbReference type="NCBI Taxonomy" id="75947"/>
    <lineage>
        <taxon>Eukaryota</taxon>
        <taxon>Viridiplantae</taxon>
        <taxon>Streptophyta</taxon>
        <taxon>Embryophyta</taxon>
        <taxon>Tracheophyta</taxon>
        <taxon>Spermatophyta</taxon>
        <taxon>Magnoliopsida</taxon>
        <taxon>eudicotyledons</taxon>
        <taxon>Gunneridae</taxon>
        <taxon>Pentapetalae</taxon>
        <taxon>asterids</taxon>
        <taxon>campanulids</taxon>
        <taxon>Asterales</taxon>
        <taxon>Asteraceae</taxon>
        <taxon>Cichorioideae</taxon>
        <taxon>Cichorieae</taxon>
        <taxon>Lactucinae</taxon>
        <taxon>Lactuca</taxon>
    </lineage>
</organism>
<dbReference type="GO" id="GO:0009451">
    <property type="term" value="P:RNA modification"/>
    <property type="evidence" value="ECO:0007669"/>
    <property type="project" value="InterPro"/>
</dbReference>